<sequence length="211" mass="23436">MAEQHLLIFTRWPEPGKTKTRLIPALGPGGAAQLQQQLTEHTVHIANIFRQQTLIKSQVTIFYTGGPEHQMKQWLGNDLTYQSQSSGNLGDRLQKSCQWALGQGSQKVVIIGIDCPGVTPELLQTAFTALDNCSVVLGPALDGGYYLIGLTRFNPDYFEQIDWGTERVYQQTLAKIVQNGDRPYNLPALPDIDHPTDLQYLPTAFINTAPT</sequence>
<dbReference type="InterPro" id="IPR029044">
    <property type="entry name" value="Nucleotide-diphossugar_trans"/>
</dbReference>
<dbReference type="InterPro" id="IPR018641">
    <property type="entry name" value="Trfase_1_rSAM/seldom-assoc"/>
</dbReference>
<comment type="caution">
    <text evidence="1">The sequence shown here is derived from an EMBL/GenBank/DDBJ whole genome shotgun (WGS) entry which is preliminary data.</text>
</comment>
<evidence type="ECO:0000313" key="1">
    <source>
        <dbReference type="EMBL" id="MBE9252348.1"/>
    </source>
</evidence>
<organism evidence="1 2">
    <name type="scientific">Synechocystis salina LEGE 00031</name>
    <dbReference type="NCBI Taxonomy" id="1828736"/>
    <lineage>
        <taxon>Bacteria</taxon>
        <taxon>Bacillati</taxon>
        <taxon>Cyanobacteriota</taxon>
        <taxon>Cyanophyceae</taxon>
        <taxon>Synechococcales</taxon>
        <taxon>Merismopediaceae</taxon>
        <taxon>Synechocystis</taxon>
    </lineage>
</organism>
<reference evidence="1 2" key="1">
    <citation type="submission" date="2020-10" db="EMBL/GenBank/DDBJ databases">
        <authorList>
            <person name="Castelo-Branco R."/>
            <person name="Eusebio N."/>
            <person name="Adriana R."/>
            <person name="Vieira A."/>
            <person name="Brugerolle De Fraissinette N."/>
            <person name="Rezende De Castro R."/>
            <person name="Schneider M.P."/>
            <person name="Vasconcelos V."/>
            <person name="Leao P.N."/>
        </authorList>
    </citation>
    <scope>NUCLEOTIDE SEQUENCE [LARGE SCALE GENOMIC DNA]</scope>
    <source>
        <strain evidence="1 2">LEGE 00031</strain>
    </source>
</reference>
<proteinExistence type="predicted"/>
<dbReference type="RefSeq" id="WP_194018518.1">
    <property type="nucleotide sequence ID" value="NZ_JADEVV010000001.1"/>
</dbReference>
<keyword evidence="2" id="KW-1185">Reference proteome</keyword>
<name>A0ABR9VN86_9SYNC</name>
<accession>A0ABR9VN86</accession>
<dbReference type="Pfam" id="PF09837">
    <property type="entry name" value="DUF2064"/>
    <property type="match status" value="1"/>
</dbReference>
<dbReference type="Gene3D" id="3.90.550.10">
    <property type="entry name" value="Spore Coat Polysaccharide Biosynthesis Protein SpsA, Chain A"/>
    <property type="match status" value="1"/>
</dbReference>
<protein>
    <submittedName>
        <fullName evidence="1">TIGR04282 family arsenosugar biosynthesis glycosyltransferase</fullName>
    </submittedName>
</protein>
<dbReference type="EMBL" id="JADEVV010000001">
    <property type="protein sequence ID" value="MBE9252348.1"/>
    <property type="molecule type" value="Genomic_DNA"/>
</dbReference>
<dbReference type="PANTHER" id="PTHR36529">
    <property type="entry name" value="SLL1095 PROTEIN"/>
    <property type="match status" value="1"/>
</dbReference>
<dbReference type="PANTHER" id="PTHR36529:SF1">
    <property type="entry name" value="GLYCOSYLTRANSFERASE"/>
    <property type="match status" value="1"/>
</dbReference>
<dbReference type="Proteomes" id="UP000658720">
    <property type="component" value="Unassembled WGS sequence"/>
</dbReference>
<dbReference type="SUPFAM" id="SSF53448">
    <property type="entry name" value="Nucleotide-diphospho-sugar transferases"/>
    <property type="match status" value="1"/>
</dbReference>
<gene>
    <name evidence="1" type="ORF">IQ217_00455</name>
</gene>
<evidence type="ECO:0000313" key="2">
    <source>
        <dbReference type="Proteomes" id="UP000658720"/>
    </source>
</evidence>
<dbReference type="NCBIfam" id="TIGR04282">
    <property type="entry name" value="glyco_like_cofC"/>
    <property type="match status" value="1"/>
</dbReference>